<reference evidence="3" key="1">
    <citation type="journal article" date="2014" name="Front. Microbiol.">
        <title>High frequency of phylogenetically diverse reductive dehalogenase-homologous genes in deep subseafloor sedimentary metagenomes.</title>
        <authorList>
            <person name="Kawai M."/>
            <person name="Futagami T."/>
            <person name="Toyoda A."/>
            <person name="Takaki Y."/>
            <person name="Nishi S."/>
            <person name="Hori S."/>
            <person name="Arai W."/>
            <person name="Tsubouchi T."/>
            <person name="Morono Y."/>
            <person name="Uchiyama I."/>
            <person name="Ito T."/>
            <person name="Fujiyama A."/>
            <person name="Inagaki F."/>
            <person name="Takami H."/>
        </authorList>
    </citation>
    <scope>NUCLEOTIDE SEQUENCE</scope>
    <source>
        <strain evidence="3">Expedition CK06-06</strain>
    </source>
</reference>
<feature type="non-terminal residue" evidence="3">
    <location>
        <position position="1"/>
    </location>
</feature>
<accession>X1LI20</accession>
<dbReference type="PANTHER" id="PTHR33171">
    <property type="entry name" value="LAR_N DOMAIN-CONTAINING PROTEIN"/>
    <property type="match status" value="1"/>
</dbReference>
<evidence type="ECO:0000259" key="1">
    <source>
        <dbReference type="Pfam" id="PF09861"/>
    </source>
</evidence>
<dbReference type="Gene3D" id="3.90.226.30">
    <property type="match status" value="1"/>
</dbReference>
<dbReference type="InterPro" id="IPR043166">
    <property type="entry name" value="LarA-like_C"/>
</dbReference>
<dbReference type="InterPro" id="IPR047926">
    <property type="entry name" value="Ni_dep_LarA"/>
</dbReference>
<dbReference type="GO" id="GO:0050043">
    <property type="term" value="F:lactate racemase activity"/>
    <property type="evidence" value="ECO:0007669"/>
    <property type="project" value="InterPro"/>
</dbReference>
<dbReference type="InterPro" id="IPR048068">
    <property type="entry name" value="LarA-like"/>
</dbReference>
<dbReference type="InterPro" id="IPR048520">
    <property type="entry name" value="LarA_C"/>
</dbReference>
<dbReference type="EMBL" id="BARV01002586">
    <property type="protein sequence ID" value="GAH93813.1"/>
    <property type="molecule type" value="Genomic_DNA"/>
</dbReference>
<protein>
    <submittedName>
        <fullName evidence="3">Uncharacterized protein</fullName>
    </submittedName>
</protein>
<gene>
    <name evidence="3" type="ORF">S06H3_06609</name>
</gene>
<feature type="domain" description="Lactate racemase C-terminal" evidence="2">
    <location>
        <begin position="272"/>
        <end position="410"/>
    </location>
</feature>
<sequence>GQNMLVEVPYGKGKTKVEIDRARVAGIVEGNDVLVSDEAETIREAIGNPINSRNLGDFLADARDVLFIVNDATRPTPTARVLEIIHEVIKPFNPKFIVATGAHRAPTEEEYRQIFGRYYEEFGPRICAHDSRSEKDMAYIGKSRNGTEMSVNRLGMECHKIVVISSVEPHYFAGYTGGRKSFLPGIASYKSIEQNHRLSLNPQAKALALEGNPVHEDMVDALGTIRNKEIFSIMTVLDRNHRIYAATAGNIDDSFTAATTRAKEVFAVKTKGKADIVVSVAKFPMDIDLYQSQKALDNGKLALRQGGILILVSKCRCGIGDETFARLLCNCNTPEEALRKIDEGYVLGYHKAAKIAEIKLWAEMYGVFDLPDGLARSLFITPFPSLQEALDHALDVKGNDAKVLFLLDGTMTVPISD</sequence>
<name>X1LI20_9ZZZZ</name>
<comment type="caution">
    <text evidence="3">The sequence shown here is derived from an EMBL/GenBank/DDBJ whole genome shotgun (WGS) entry which is preliminary data.</text>
</comment>
<organism evidence="3">
    <name type="scientific">marine sediment metagenome</name>
    <dbReference type="NCBI Taxonomy" id="412755"/>
    <lineage>
        <taxon>unclassified sequences</taxon>
        <taxon>metagenomes</taxon>
        <taxon>ecological metagenomes</taxon>
    </lineage>
</organism>
<dbReference type="PANTHER" id="PTHR33171:SF17">
    <property type="entry name" value="LARA-LIKE N-TERMINAL DOMAIN-CONTAINING PROTEIN"/>
    <property type="match status" value="1"/>
</dbReference>
<dbReference type="InterPro" id="IPR018657">
    <property type="entry name" value="LarA-like_N"/>
</dbReference>
<dbReference type="AlphaFoldDB" id="X1LI20"/>
<proteinExistence type="predicted"/>
<feature type="domain" description="LarA-like N-terminal" evidence="1">
    <location>
        <begin position="10"/>
        <end position="204"/>
    </location>
</feature>
<evidence type="ECO:0000259" key="2">
    <source>
        <dbReference type="Pfam" id="PF21113"/>
    </source>
</evidence>
<dbReference type="Gene3D" id="3.40.50.11440">
    <property type="match status" value="1"/>
</dbReference>
<dbReference type="Pfam" id="PF09861">
    <property type="entry name" value="Lar_N"/>
    <property type="match status" value="1"/>
</dbReference>
<dbReference type="Pfam" id="PF21113">
    <property type="entry name" value="LarA_C"/>
    <property type="match status" value="1"/>
</dbReference>
<dbReference type="NCBIfam" id="NF033504">
    <property type="entry name" value="Ni_dep_LarA"/>
    <property type="match status" value="1"/>
</dbReference>
<evidence type="ECO:0000313" key="3">
    <source>
        <dbReference type="EMBL" id="GAH93813.1"/>
    </source>
</evidence>